<reference evidence="8" key="1">
    <citation type="submission" date="2023-02" db="EMBL/GenBank/DDBJ databases">
        <title>Genome sequence of Hyphococcus flavus.</title>
        <authorList>
            <person name="Rong J.-C."/>
            <person name="Zhao Q."/>
            <person name="Yi M."/>
            <person name="Wu J.-Y."/>
        </authorList>
    </citation>
    <scope>NUCLEOTIDE SEQUENCE</scope>
    <source>
        <strain evidence="8">MCCC 1K03223</strain>
    </source>
</reference>
<name>A0AAE9ZI38_9PROT</name>
<feature type="compositionally biased region" description="Basic and acidic residues" evidence="4">
    <location>
        <begin position="73"/>
        <end position="90"/>
    </location>
</feature>
<dbReference type="Gene3D" id="2.40.160.50">
    <property type="entry name" value="membrane protein fhac: a member of the omp85/tpsb transporter family"/>
    <property type="match status" value="1"/>
</dbReference>
<evidence type="ECO:0000256" key="4">
    <source>
        <dbReference type="SAM" id="MobiDB-lite"/>
    </source>
</evidence>
<keyword evidence="5" id="KW-0732">Signal</keyword>
<dbReference type="AlphaFoldDB" id="A0AAE9ZI38"/>
<dbReference type="KEGG" id="hfl:PUV54_07490"/>
<dbReference type="InterPro" id="IPR013686">
    <property type="entry name" value="Polypept-transport_assoc_ShlB"/>
</dbReference>
<keyword evidence="9" id="KW-1185">Reference proteome</keyword>
<sequence>MGRSAVFFGTMLLGVFLTENAGVALAQDTGNIEDRIPVIDSQLAKPDDNSDPQETKTPTDASGLINISIPPSEIDKRLPAETPKKQDKADTLALPPPPALRERPTSMFVLTAVEISGVTAFPPETFAPLYDNMLARTVSVKDVARITEAITAAYRAEGYFLSRATAPAQSADSGVLHIEVSEGYLANVSVKGGNAQIRNRLKKLTDARPLKLTTLERTLALVGDLKGVSIKSTQIEPDPIDFARHRLMVEIEHDAFEASLYADNRGTDAAGPIQLYARGAANSLIRTGDQLSLGLFTTPTDPNELSLAELSYHLPLLDSGTYATFSGMLSKFNAGASLATLDTETQTKRLSFSLSHPIIRKRKTSLWANIGIEGRNIEEEQLGLPSFDDKLRTVSAWTNFRSEHWNGYTTVFGKVTRGLDMFGATVDSTSLSRPDANGEFTKFEAQISRYQNIGQVFGVYASVAGQSSLDPLLASEEFSLGGARFGRAYDYGELTGDDGAAAIIELRYGRNPNLAFLDFYQFYGFYDYGVVWNDNAAPGFEELSLSSVGGGLRLTLPLSISVTMEAAKPLDTTPFTLDDDWRGFFSVSKSF</sequence>
<dbReference type="GO" id="GO:0098046">
    <property type="term" value="C:type V protein secretion system complex"/>
    <property type="evidence" value="ECO:0007669"/>
    <property type="project" value="TreeGrafter"/>
</dbReference>
<dbReference type="RefSeq" id="WP_274494996.1">
    <property type="nucleotide sequence ID" value="NZ_CP118166.1"/>
</dbReference>
<dbReference type="InterPro" id="IPR005565">
    <property type="entry name" value="Hemolysn_activator_HlyB_C"/>
</dbReference>
<evidence type="ECO:0000256" key="5">
    <source>
        <dbReference type="SAM" id="SignalP"/>
    </source>
</evidence>
<feature type="domain" description="Polypeptide-transport-associated ShlB-type" evidence="7">
    <location>
        <begin position="108"/>
        <end position="183"/>
    </location>
</feature>
<keyword evidence="1" id="KW-0472">Membrane</keyword>
<organism evidence="8 9">
    <name type="scientific">Hyphococcus flavus</name>
    <dbReference type="NCBI Taxonomy" id="1866326"/>
    <lineage>
        <taxon>Bacteria</taxon>
        <taxon>Pseudomonadati</taxon>
        <taxon>Pseudomonadota</taxon>
        <taxon>Alphaproteobacteria</taxon>
        <taxon>Parvularculales</taxon>
        <taxon>Parvularculaceae</taxon>
        <taxon>Hyphococcus</taxon>
    </lineage>
</organism>
<gene>
    <name evidence="8" type="ORF">PUV54_07490</name>
</gene>
<proteinExistence type="predicted"/>
<evidence type="ECO:0000259" key="7">
    <source>
        <dbReference type="Pfam" id="PF08479"/>
    </source>
</evidence>
<dbReference type="PANTHER" id="PTHR34597">
    <property type="entry name" value="SLR1661 PROTEIN"/>
    <property type="match status" value="1"/>
</dbReference>
<evidence type="ECO:0000313" key="8">
    <source>
        <dbReference type="EMBL" id="WDI33037.1"/>
    </source>
</evidence>
<feature type="chain" id="PRO_5042289400" evidence="5">
    <location>
        <begin position="27"/>
        <end position="591"/>
    </location>
</feature>
<evidence type="ECO:0000256" key="3">
    <source>
        <dbReference type="ARBA" id="ARBA00023237"/>
    </source>
</evidence>
<dbReference type="Pfam" id="PF08479">
    <property type="entry name" value="POTRA_2"/>
    <property type="match status" value="1"/>
</dbReference>
<dbReference type="Gene3D" id="3.10.20.310">
    <property type="entry name" value="membrane protein fhac"/>
    <property type="match status" value="1"/>
</dbReference>
<keyword evidence="2" id="KW-0812">Transmembrane</keyword>
<feature type="domain" description="Haemolysin activator HlyB C-terminal" evidence="6">
    <location>
        <begin position="253"/>
        <end position="553"/>
    </location>
</feature>
<dbReference type="InterPro" id="IPR051544">
    <property type="entry name" value="TPS_OM_transporter"/>
</dbReference>
<dbReference type="PANTHER" id="PTHR34597:SF6">
    <property type="entry name" value="BLR6126 PROTEIN"/>
    <property type="match status" value="1"/>
</dbReference>
<keyword evidence="3" id="KW-0998">Cell outer membrane</keyword>
<evidence type="ECO:0000313" key="9">
    <source>
        <dbReference type="Proteomes" id="UP001214043"/>
    </source>
</evidence>
<protein>
    <submittedName>
        <fullName evidence="8">ShlB/FhaC/HecB family hemolysin secretion/activation protein</fullName>
    </submittedName>
</protein>
<accession>A0AAE9ZI38</accession>
<evidence type="ECO:0000256" key="1">
    <source>
        <dbReference type="ARBA" id="ARBA00022452"/>
    </source>
</evidence>
<dbReference type="EMBL" id="CP118166">
    <property type="protein sequence ID" value="WDI33037.1"/>
    <property type="molecule type" value="Genomic_DNA"/>
</dbReference>
<feature type="region of interest" description="Disordered" evidence="4">
    <location>
        <begin position="42"/>
        <end position="98"/>
    </location>
</feature>
<dbReference type="Proteomes" id="UP001214043">
    <property type="component" value="Chromosome"/>
</dbReference>
<evidence type="ECO:0000256" key="2">
    <source>
        <dbReference type="ARBA" id="ARBA00022692"/>
    </source>
</evidence>
<evidence type="ECO:0000259" key="6">
    <source>
        <dbReference type="Pfam" id="PF03865"/>
    </source>
</evidence>
<feature type="signal peptide" evidence="5">
    <location>
        <begin position="1"/>
        <end position="26"/>
    </location>
</feature>
<dbReference type="GO" id="GO:0008320">
    <property type="term" value="F:protein transmembrane transporter activity"/>
    <property type="evidence" value="ECO:0007669"/>
    <property type="project" value="TreeGrafter"/>
</dbReference>
<keyword evidence="1" id="KW-1134">Transmembrane beta strand</keyword>
<dbReference type="GO" id="GO:0046819">
    <property type="term" value="P:protein secretion by the type V secretion system"/>
    <property type="evidence" value="ECO:0007669"/>
    <property type="project" value="TreeGrafter"/>
</dbReference>
<dbReference type="Pfam" id="PF03865">
    <property type="entry name" value="ShlB"/>
    <property type="match status" value="1"/>
</dbReference>